<comment type="caution">
    <text evidence="14">The sequence shown here is derived from an EMBL/GenBank/DDBJ whole genome shotgun (WGS) entry which is preliminary data.</text>
</comment>
<evidence type="ECO:0000256" key="5">
    <source>
        <dbReference type="ARBA" id="ARBA00023136"/>
    </source>
</evidence>
<sequence length="418" mass="46330">MANDDTPDDVPQAPVPPPPPERSTEAPRSTTTSSSVQTTSTTDTAPAVDSVEDRVQLVSRARSFLRSPSIQQQDIFSKRRFLLDKGLNEVEIEGLLRELPPQLPIVPPRTYPPPPPSNLPNLLLGIFRIFSWLLGGSAVLVLIYYRFLLPRITRTATARHSLREHHGTLLRNLTASLASLKESQAENLTLLPKPDKFREPSGFSDCRSLKDILRECEEKKLEPLAIPPLTLLRCGIQEFGVGKEEAEANPTTEDLFRLMESHVPSLLTDEGVQYEHKLWETLTTSTVFKSLPENTHPSDNVRWTFDPPTPPVPSPLLKSLNNLSATLPRDTKTKTTALQHTLQSLSVLTGYISAQVYVPFRPYSATGPSNSSNAPPTPAEELKREIRALKGLVLNRRSFMPLIPRPSTSSSALPQPVS</sequence>
<evidence type="ECO:0000313" key="15">
    <source>
        <dbReference type="Proteomes" id="UP001175227"/>
    </source>
</evidence>
<evidence type="ECO:0000256" key="4">
    <source>
        <dbReference type="ARBA" id="ARBA00023010"/>
    </source>
</evidence>
<keyword evidence="6 10" id="KW-0576">Peroxisome</keyword>
<dbReference type="PANTHER" id="PTHR23058">
    <property type="entry name" value="PEROXISOMAL MEMBRANE PROTEIN PEX14"/>
    <property type="match status" value="1"/>
</dbReference>
<comment type="subcellular location">
    <subcellularLocation>
        <location evidence="9 10">Peroxisome membrane</location>
    </subcellularLocation>
</comment>
<dbReference type="GO" id="GO:1990429">
    <property type="term" value="C:peroxisomal importomer complex"/>
    <property type="evidence" value="ECO:0007669"/>
    <property type="project" value="TreeGrafter"/>
</dbReference>
<evidence type="ECO:0000313" key="14">
    <source>
        <dbReference type="EMBL" id="KAK0491233.1"/>
    </source>
</evidence>
<name>A0AA39UK68_9AGAR</name>
<dbReference type="GO" id="GO:0016560">
    <property type="term" value="P:protein import into peroxisome matrix, docking"/>
    <property type="evidence" value="ECO:0007669"/>
    <property type="project" value="UniProtKB-UniRule"/>
</dbReference>
<comment type="similarity">
    <text evidence="1 10">Belongs to the peroxin-14 family.</text>
</comment>
<keyword evidence="15" id="KW-1185">Reference proteome</keyword>
<protein>
    <recommendedName>
        <fullName evidence="7 10">Peroxisomal membrane protein PEX14</fullName>
    </recommendedName>
    <alternativeName>
        <fullName evidence="8 10">Peroxin-14</fullName>
    </alternativeName>
</protein>
<feature type="domain" description="Peroxisome membrane anchor protein Pex14p N-terminal" evidence="13">
    <location>
        <begin position="53"/>
        <end position="98"/>
    </location>
</feature>
<dbReference type="Proteomes" id="UP001175227">
    <property type="component" value="Unassembled WGS sequence"/>
</dbReference>
<evidence type="ECO:0000256" key="3">
    <source>
        <dbReference type="ARBA" id="ARBA00022927"/>
    </source>
</evidence>
<keyword evidence="12" id="KW-0812">Transmembrane</keyword>
<feature type="transmembrane region" description="Helical" evidence="12">
    <location>
        <begin position="122"/>
        <end position="145"/>
    </location>
</feature>
<organism evidence="14 15">
    <name type="scientific">Armillaria novae-zelandiae</name>
    <dbReference type="NCBI Taxonomy" id="153914"/>
    <lineage>
        <taxon>Eukaryota</taxon>
        <taxon>Fungi</taxon>
        <taxon>Dikarya</taxon>
        <taxon>Basidiomycota</taxon>
        <taxon>Agaricomycotina</taxon>
        <taxon>Agaricomycetes</taxon>
        <taxon>Agaricomycetidae</taxon>
        <taxon>Agaricales</taxon>
        <taxon>Marasmiineae</taxon>
        <taxon>Physalacriaceae</taxon>
        <taxon>Armillaria</taxon>
    </lineage>
</organism>
<keyword evidence="2 10" id="KW-0813">Transport</keyword>
<dbReference type="Pfam" id="PF04695">
    <property type="entry name" value="Pex14_N"/>
    <property type="match status" value="1"/>
</dbReference>
<evidence type="ECO:0000256" key="6">
    <source>
        <dbReference type="ARBA" id="ARBA00023140"/>
    </source>
</evidence>
<evidence type="ECO:0000256" key="9">
    <source>
        <dbReference type="ARBA" id="ARBA00046271"/>
    </source>
</evidence>
<dbReference type="PANTHER" id="PTHR23058:SF0">
    <property type="entry name" value="PEROXISOMAL MEMBRANE PROTEIN PEX14"/>
    <property type="match status" value="1"/>
</dbReference>
<evidence type="ECO:0000256" key="1">
    <source>
        <dbReference type="ARBA" id="ARBA00005443"/>
    </source>
</evidence>
<comment type="function">
    <text evidence="10">Component of the PEX13-PEX14 docking complex, a translocon channel that specifically mediates the import of peroxisomal cargo proteins bound to PEX5 receptor. The PEX13-PEX14 docking complex forms a large import pore which can be opened to a diameter of about 9 nm. Mechanistically, PEX5 receptor along with cargo proteins associates with the PEX14 subunit of the PEX13-PEX14 docking complex in the cytosol, leading to the insertion of the receptor into the organelle membrane with the concomitant translocation of the cargo into the peroxisome matrix.</text>
</comment>
<dbReference type="GO" id="GO:0005102">
    <property type="term" value="F:signaling receptor binding"/>
    <property type="evidence" value="ECO:0007669"/>
    <property type="project" value="TreeGrafter"/>
</dbReference>
<gene>
    <name evidence="14" type="ORF">IW261DRAFT_1436542</name>
</gene>
<reference evidence="14" key="1">
    <citation type="submission" date="2023-06" db="EMBL/GenBank/DDBJ databases">
        <authorList>
            <consortium name="Lawrence Berkeley National Laboratory"/>
            <person name="Ahrendt S."/>
            <person name="Sahu N."/>
            <person name="Indic B."/>
            <person name="Wong-Bajracharya J."/>
            <person name="Merenyi Z."/>
            <person name="Ke H.-M."/>
            <person name="Monk M."/>
            <person name="Kocsube S."/>
            <person name="Drula E."/>
            <person name="Lipzen A."/>
            <person name="Balint B."/>
            <person name="Henrissat B."/>
            <person name="Andreopoulos B."/>
            <person name="Martin F.M."/>
            <person name="Harder C.B."/>
            <person name="Rigling D."/>
            <person name="Ford K.L."/>
            <person name="Foster G.D."/>
            <person name="Pangilinan J."/>
            <person name="Papanicolaou A."/>
            <person name="Barry K."/>
            <person name="LaButti K."/>
            <person name="Viragh M."/>
            <person name="Koriabine M."/>
            <person name="Yan M."/>
            <person name="Riley R."/>
            <person name="Champramary S."/>
            <person name="Plett K.L."/>
            <person name="Tsai I.J."/>
            <person name="Slot J."/>
            <person name="Sipos G."/>
            <person name="Plett J."/>
            <person name="Nagy L.G."/>
            <person name="Grigoriev I.V."/>
        </authorList>
    </citation>
    <scope>NUCLEOTIDE SEQUENCE</scope>
    <source>
        <strain evidence="14">ICMP 16352</strain>
    </source>
</reference>
<feature type="compositionally biased region" description="Low complexity" evidence="11">
    <location>
        <begin position="26"/>
        <end position="44"/>
    </location>
</feature>
<evidence type="ECO:0000256" key="10">
    <source>
        <dbReference type="RuleBase" id="RU367032"/>
    </source>
</evidence>
<dbReference type="InterPro" id="IPR006785">
    <property type="entry name" value="Pex14_N"/>
</dbReference>
<dbReference type="InterPro" id="IPR036388">
    <property type="entry name" value="WH-like_DNA-bd_sf"/>
</dbReference>
<evidence type="ECO:0000256" key="8">
    <source>
        <dbReference type="ARBA" id="ARBA00029691"/>
    </source>
</evidence>
<dbReference type="EMBL" id="JAUEPR010000001">
    <property type="protein sequence ID" value="KAK0491233.1"/>
    <property type="molecule type" value="Genomic_DNA"/>
</dbReference>
<keyword evidence="5 10" id="KW-0472">Membrane</keyword>
<accession>A0AA39UK68</accession>
<keyword evidence="12" id="KW-1133">Transmembrane helix</keyword>
<keyword evidence="4" id="KW-0811">Translocation</keyword>
<evidence type="ECO:0000256" key="11">
    <source>
        <dbReference type="SAM" id="MobiDB-lite"/>
    </source>
</evidence>
<keyword evidence="3 10" id="KW-0653">Protein transport</keyword>
<dbReference type="GO" id="GO:0005778">
    <property type="term" value="C:peroxisomal membrane"/>
    <property type="evidence" value="ECO:0007669"/>
    <property type="project" value="UniProtKB-SubCell"/>
</dbReference>
<dbReference type="AlphaFoldDB" id="A0AA39UK68"/>
<dbReference type="Gene3D" id="1.10.10.10">
    <property type="entry name" value="Winged helix-like DNA-binding domain superfamily/Winged helix DNA-binding domain"/>
    <property type="match status" value="1"/>
</dbReference>
<evidence type="ECO:0000256" key="2">
    <source>
        <dbReference type="ARBA" id="ARBA00022448"/>
    </source>
</evidence>
<evidence type="ECO:0000256" key="12">
    <source>
        <dbReference type="SAM" id="Phobius"/>
    </source>
</evidence>
<proteinExistence type="inferred from homology"/>
<dbReference type="InterPro" id="IPR025655">
    <property type="entry name" value="PEX14"/>
</dbReference>
<evidence type="ECO:0000256" key="7">
    <source>
        <dbReference type="ARBA" id="ARBA00029502"/>
    </source>
</evidence>
<evidence type="ECO:0000259" key="13">
    <source>
        <dbReference type="Pfam" id="PF04695"/>
    </source>
</evidence>
<feature type="region of interest" description="Disordered" evidence="11">
    <location>
        <begin position="1"/>
        <end position="49"/>
    </location>
</feature>